<dbReference type="InterPro" id="IPR050300">
    <property type="entry name" value="GDXG_lipolytic_enzyme"/>
</dbReference>
<evidence type="ECO:0000256" key="1">
    <source>
        <dbReference type="ARBA" id="ARBA00022801"/>
    </source>
</evidence>
<dbReference type="Proteomes" id="UP000265366">
    <property type="component" value="Unassembled WGS sequence"/>
</dbReference>
<keyword evidence="1 3" id="KW-0378">Hydrolase</keyword>
<dbReference type="SUPFAM" id="SSF53474">
    <property type="entry name" value="alpha/beta-Hydrolases"/>
    <property type="match status" value="1"/>
</dbReference>
<dbReference type="EMBL" id="QXFM01000095">
    <property type="protein sequence ID" value="RIV85530.1"/>
    <property type="molecule type" value="Genomic_DNA"/>
</dbReference>
<gene>
    <name evidence="3" type="ORF">D2V17_10460</name>
</gene>
<evidence type="ECO:0000313" key="4">
    <source>
        <dbReference type="Proteomes" id="UP000265366"/>
    </source>
</evidence>
<feature type="domain" description="Alpha/beta hydrolase fold-3" evidence="2">
    <location>
        <begin position="119"/>
        <end position="327"/>
    </location>
</feature>
<dbReference type="Pfam" id="PF07859">
    <property type="entry name" value="Abhydrolase_3"/>
    <property type="match status" value="1"/>
</dbReference>
<organism evidence="3 4">
    <name type="scientific">Aurantiacibacter xanthus</name>
    <dbReference type="NCBI Taxonomy" id="1784712"/>
    <lineage>
        <taxon>Bacteria</taxon>
        <taxon>Pseudomonadati</taxon>
        <taxon>Pseudomonadota</taxon>
        <taxon>Alphaproteobacteria</taxon>
        <taxon>Sphingomonadales</taxon>
        <taxon>Erythrobacteraceae</taxon>
        <taxon>Aurantiacibacter</taxon>
    </lineage>
</organism>
<evidence type="ECO:0000313" key="3">
    <source>
        <dbReference type="EMBL" id="RIV85530.1"/>
    </source>
</evidence>
<evidence type="ECO:0000259" key="2">
    <source>
        <dbReference type="Pfam" id="PF07859"/>
    </source>
</evidence>
<keyword evidence="4" id="KW-1185">Reference proteome</keyword>
<dbReference type="InterPro" id="IPR013094">
    <property type="entry name" value="AB_hydrolase_3"/>
</dbReference>
<sequence>MDRRNFGRLGASLLAGAMLARSGVGLAQGANSGAAPSVAERLAPIAPELRPAARMMIESGFPALTEEALSTIGPDSGPPMPELLPDIPVAERDIEARGSLPAVKLFVVNSEPTLARPAILHIHGGGHLVGSARGELLYLQETARALDCTIVSVEYRLSPAARYTESTEDTYAGLKWLFDNASALGVDPLRIALMGESAGGGHAAILAIKARDRGEVPVLFQSLVYPMLDDRTGSTGAVPPHLATVGWSAPENRLGWRSFLGMEPGGADVPVAAVPSRLADLSGLPPAWIGVGAVDLFVGEDIDYARRLALAGVPVELLVTPGAFHGFDRIAASTVLAQTFTQSKLAALARAFSQG</sequence>
<reference evidence="3 4" key="1">
    <citation type="submission" date="2018-08" db="EMBL/GenBank/DDBJ databases">
        <title>Erythrobacter zhengii sp.nov., a bacterium isolated from deep-sea sediment.</title>
        <authorList>
            <person name="Fang C."/>
            <person name="Wu Y.-H."/>
            <person name="Sun C."/>
            <person name="Wang H."/>
            <person name="Cheng H."/>
            <person name="Meng F.-X."/>
            <person name="Wang C.-S."/>
            <person name="Xu X.-W."/>
        </authorList>
    </citation>
    <scope>NUCLEOTIDE SEQUENCE [LARGE SCALE GENOMIC DNA]</scope>
    <source>
        <strain evidence="3 4">CCTCC AB 2015396</strain>
    </source>
</reference>
<proteinExistence type="predicted"/>
<dbReference type="Gene3D" id="3.40.50.1820">
    <property type="entry name" value="alpha/beta hydrolase"/>
    <property type="match status" value="1"/>
</dbReference>
<dbReference type="PANTHER" id="PTHR48081">
    <property type="entry name" value="AB HYDROLASE SUPERFAMILY PROTEIN C4A8.06C"/>
    <property type="match status" value="1"/>
</dbReference>
<dbReference type="InterPro" id="IPR029058">
    <property type="entry name" value="AB_hydrolase_fold"/>
</dbReference>
<dbReference type="PANTHER" id="PTHR48081:SF8">
    <property type="entry name" value="ALPHA_BETA HYDROLASE FOLD-3 DOMAIN-CONTAINING PROTEIN-RELATED"/>
    <property type="match status" value="1"/>
</dbReference>
<comment type="caution">
    <text evidence="3">The sequence shown here is derived from an EMBL/GenBank/DDBJ whole genome shotgun (WGS) entry which is preliminary data.</text>
</comment>
<name>A0A3A1P7K9_9SPHN</name>
<protein>
    <submittedName>
        <fullName evidence="3">Alpha/beta hydrolase</fullName>
    </submittedName>
</protein>
<dbReference type="OrthoDB" id="9806180at2"/>
<dbReference type="AlphaFoldDB" id="A0A3A1P7K9"/>
<dbReference type="GO" id="GO:0016787">
    <property type="term" value="F:hydrolase activity"/>
    <property type="evidence" value="ECO:0007669"/>
    <property type="project" value="UniProtKB-KW"/>
</dbReference>
<accession>A0A3A1P7K9</accession>